<dbReference type="VEuPathDB" id="AmoebaDB:ACA1_362670"/>
<keyword evidence="11" id="KW-0411">Iron-sulfur</keyword>
<gene>
    <name evidence="14" type="ORF">ACA1_362670</name>
</gene>
<keyword evidence="9" id="KW-0560">Oxidoreductase</keyword>
<accession>L8GHW3</accession>
<keyword evidence="8" id="KW-0479">Metal-binding</keyword>
<evidence type="ECO:0000256" key="6">
    <source>
        <dbReference type="ARBA" id="ARBA00014931"/>
    </source>
</evidence>
<dbReference type="Gene3D" id="3.90.380.10">
    <property type="entry name" value="Naphthalene 1,2-dioxygenase Alpha Subunit, Chain A, domain 1"/>
    <property type="match status" value="2"/>
</dbReference>
<evidence type="ECO:0000256" key="1">
    <source>
        <dbReference type="ARBA" id="ARBA00001962"/>
    </source>
</evidence>
<dbReference type="PROSITE" id="PS51296">
    <property type="entry name" value="RIESKE"/>
    <property type="match status" value="1"/>
</dbReference>
<comment type="cofactor">
    <cofactor evidence="1">
        <name>Fe cation</name>
        <dbReference type="ChEBI" id="CHEBI:24875"/>
    </cofactor>
</comment>
<evidence type="ECO:0000256" key="3">
    <source>
        <dbReference type="ARBA" id="ARBA00004866"/>
    </source>
</evidence>
<evidence type="ECO:0000256" key="4">
    <source>
        <dbReference type="ARBA" id="ARBA00010848"/>
    </source>
</evidence>
<comment type="similarity">
    <text evidence="4">Belongs to the choline monooxygenase family.</text>
</comment>
<dbReference type="SUPFAM" id="SSF50022">
    <property type="entry name" value="ISP domain"/>
    <property type="match status" value="1"/>
</dbReference>
<dbReference type="GO" id="GO:0005506">
    <property type="term" value="F:iron ion binding"/>
    <property type="evidence" value="ECO:0007669"/>
    <property type="project" value="InterPro"/>
</dbReference>
<dbReference type="Pfam" id="PF00848">
    <property type="entry name" value="Ring_hydroxyl_A"/>
    <property type="match status" value="1"/>
</dbReference>
<evidence type="ECO:0000256" key="9">
    <source>
        <dbReference type="ARBA" id="ARBA00023002"/>
    </source>
</evidence>
<comment type="function">
    <text evidence="2">Catalyzes the first step of the osmoprotectant glycine betaine synthesis.</text>
</comment>
<dbReference type="SUPFAM" id="SSF55961">
    <property type="entry name" value="Bet v1-like"/>
    <property type="match status" value="1"/>
</dbReference>
<dbReference type="GO" id="GO:0019285">
    <property type="term" value="P:glycine betaine biosynthetic process from choline"/>
    <property type="evidence" value="ECO:0007669"/>
    <property type="project" value="UniProtKB-UniPathway"/>
</dbReference>
<dbReference type="UniPathway" id="UPA00529">
    <property type="reaction ID" value="UER00430"/>
</dbReference>
<evidence type="ECO:0000256" key="10">
    <source>
        <dbReference type="ARBA" id="ARBA00023004"/>
    </source>
</evidence>
<evidence type="ECO:0000256" key="8">
    <source>
        <dbReference type="ARBA" id="ARBA00022723"/>
    </source>
</evidence>
<dbReference type="InterPro" id="IPR015879">
    <property type="entry name" value="Ring_hydroxy_dOase_asu_C_dom"/>
</dbReference>
<sequence length="458" mass="51908">MRSVVVARHETRSRATSLLDRASSGLWGSQGGLFTHHAKGGHLRTTASATTKARASSRLLSTAAAAATRTLNDDALFAREAHRWDPQVPIERATTPPASWYTSPEVFRREAPLVFHRGWQQVGRTEQVKDAGQYFTGELLGEPYVVVRDQEGQLRAFFNVCRHHASKVATGEGCKSELVCPYHGWTYQLDGRLRVAPRVGGIKEFKPKENGLVPIQVIEWGRWIFINIDSSSDTDLHEELKPLEDVLESTQYRKLEYMCTRNYKVKSNWKVYVDNYLDGGYHVSVLHKTLNAQLDASQYSTQVHGRWSLQSCQGTNNQMEEQLLQERVGKQGAHYAFLYPNFMINRYGNLMDTNRAIPISVDETLVQFDYFMLKDGDTDQENQTKKEMVKALPESLEASIRISDGIQDEDAWVSEMVQQGLNSRAYDVGRYAPQVETAAYAFHQLLASDFRHGLQPSQ</sequence>
<protein>
    <recommendedName>
        <fullName evidence="6">Choline monooxygenase, chloroplastic</fullName>
        <ecNumber evidence="5">1.14.15.7</ecNumber>
    </recommendedName>
</protein>
<name>L8GHW3_ACACF</name>
<comment type="pathway">
    <text evidence="3">Amine and polyamine biosynthesis; betaine biosynthesis via choline pathway; betaine aldehyde from choline (monooxygenase route): step 1/1.</text>
</comment>
<evidence type="ECO:0000256" key="12">
    <source>
        <dbReference type="ARBA" id="ARBA00049097"/>
    </source>
</evidence>
<dbReference type="AlphaFoldDB" id="L8GHW3"/>
<reference evidence="14 15" key="1">
    <citation type="journal article" date="2013" name="Genome Biol.">
        <title>Genome of Acanthamoeba castellanii highlights extensive lateral gene transfer and early evolution of tyrosine kinase signaling.</title>
        <authorList>
            <person name="Clarke M."/>
            <person name="Lohan A.J."/>
            <person name="Liu B."/>
            <person name="Lagkouvardos I."/>
            <person name="Roy S."/>
            <person name="Zafar N."/>
            <person name="Bertelli C."/>
            <person name="Schilde C."/>
            <person name="Kianianmomeni A."/>
            <person name="Burglin T.R."/>
            <person name="Frech C."/>
            <person name="Turcotte B."/>
            <person name="Kopec K.O."/>
            <person name="Synnott J.M."/>
            <person name="Choo C."/>
            <person name="Paponov I."/>
            <person name="Finkler A."/>
            <person name="Soon Heng Tan C."/>
            <person name="Hutchins A.P."/>
            <person name="Weinmeier T."/>
            <person name="Rattei T."/>
            <person name="Chu J.S."/>
            <person name="Gimenez G."/>
            <person name="Irimia M."/>
            <person name="Rigden D.J."/>
            <person name="Fitzpatrick D.A."/>
            <person name="Lorenzo-Morales J."/>
            <person name="Bateman A."/>
            <person name="Chiu C.H."/>
            <person name="Tang P."/>
            <person name="Hegemann P."/>
            <person name="Fromm H."/>
            <person name="Raoult D."/>
            <person name="Greub G."/>
            <person name="Miranda-Saavedra D."/>
            <person name="Chen N."/>
            <person name="Nash P."/>
            <person name="Ginger M.L."/>
            <person name="Horn M."/>
            <person name="Schaap P."/>
            <person name="Caler L."/>
            <person name="Loftus B."/>
        </authorList>
    </citation>
    <scope>NUCLEOTIDE SEQUENCE [LARGE SCALE GENOMIC DNA]</scope>
    <source>
        <strain evidence="14 15">Neff</strain>
    </source>
</reference>
<evidence type="ECO:0000256" key="5">
    <source>
        <dbReference type="ARBA" id="ARBA00012763"/>
    </source>
</evidence>
<feature type="domain" description="Rieske" evidence="13">
    <location>
        <begin position="119"/>
        <end position="226"/>
    </location>
</feature>
<evidence type="ECO:0000313" key="15">
    <source>
        <dbReference type="Proteomes" id="UP000011083"/>
    </source>
</evidence>
<evidence type="ECO:0000256" key="11">
    <source>
        <dbReference type="ARBA" id="ARBA00023014"/>
    </source>
</evidence>
<dbReference type="RefSeq" id="XP_004333794.1">
    <property type="nucleotide sequence ID" value="XM_004333746.1"/>
</dbReference>
<proteinExistence type="inferred from homology"/>
<dbReference type="Proteomes" id="UP000011083">
    <property type="component" value="Unassembled WGS sequence"/>
</dbReference>
<keyword evidence="7" id="KW-0001">2Fe-2S</keyword>
<dbReference type="GO" id="GO:0019133">
    <property type="term" value="F:choline monooxygenase activity"/>
    <property type="evidence" value="ECO:0007669"/>
    <property type="project" value="UniProtKB-EC"/>
</dbReference>
<evidence type="ECO:0000256" key="7">
    <source>
        <dbReference type="ARBA" id="ARBA00022714"/>
    </source>
</evidence>
<comment type="catalytic activity">
    <reaction evidence="12">
        <text>choline + 2 reduced [2Fe-2S]-[ferredoxin] + O2 + 2 H(+) = betaine aldehyde hydrate + 2 oxidized [2Fe-2S]-[ferredoxin] + H2O</text>
        <dbReference type="Rhea" id="RHEA:17769"/>
        <dbReference type="Rhea" id="RHEA-COMP:10000"/>
        <dbReference type="Rhea" id="RHEA-COMP:10001"/>
        <dbReference type="ChEBI" id="CHEBI:15354"/>
        <dbReference type="ChEBI" id="CHEBI:15377"/>
        <dbReference type="ChEBI" id="CHEBI:15378"/>
        <dbReference type="ChEBI" id="CHEBI:15379"/>
        <dbReference type="ChEBI" id="CHEBI:15870"/>
        <dbReference type="ChEBI" id="CHEBI:33737"/>
        <dbReference type="ChEBI" id="CHEBI:33738"/>
        <dbReference type="EC" id="1.14.15.7"/>
    </reaction>
</comment>
<evidence type="ECO:0000259" key="13">
    <source>
        <dbReference type="PROSITE" id="PS51296"/>
    </source>
</evidence>
<dbReference type="PANTHER" id="PTHR43756:SF5">
    <property type="entry name" value="CHOLINE MONOOXYGENASE, CHLOROPLASTIC"/>
    <property type="match status" value="1"/>
</dbReference>
<dbReference type="EMBL" id="KB008147">
    <property type="protein sequence ID" value="ELR11781.1"/>
    <property type="molecule type" value="Genomic_DNA"/>
</dbReference>
<dbReference type="PANTHER" id="PTHR43756">
    <property type="entry name" value="CHOLINE MONOOXYGENASE, CHLOROPLASTIC"/>
    <property type="match status" value="1"/>
</dbReference>
<dbReference type="InterPro" id="IPR017941">
    <property type="entry name" value="Rieske_2Fe-2S"/>
</dbReference>
<dbReference type="GO" id="GO:0051537">
    <property type="term" value="F:2 iron, 2 sulfur cluster binding"/>
    <property type="evidence" value="ECO:0007669"/>
    <property type="project" value="UniProtKB-KW"/>
</dbReference>
<dbReference type="Pfam" id="PF00355">
    <property type="entry name" value="Rieske"/>
    <property type="match status" value="1"/>
</dbReference>
<dbReference type="KEGG" id="acan:ACA1_362670"/>
<dbReference type="OMA" id="SEVECNW"/>
<evidence type="ECO:0000256" key="2">
    <source>
        <dbReference type="ARBA" id="ARBA00002149"/>
    </source>
</evidence>
<dbReference type="InterPro" id="IPR036922">
    <property type="entry name" value="Rieske_2Fe-2S_sf"/>
</dbReference>
<keyword evidence="10" id="KW-0408">Iron</keyword>
<dbReference type="OrthoDB" id="426882at2759"/>
<organism evidence="14 15">
    <name type="scientific">Acanthamoeba castellanii (strain ATCC 30010 / Neff)</name>
    <dbReference type="NCBI Taxonomy" id="1257118"/>
    <lineage>
        <taxon>Eukaryota</taxon>
        <taxon>Amoebozoa</taxon>
        <taxon>Discosea</taxon>
        <taxon>Longamoebia</taxon>
        <taxon>Centramoebida</taxon>
        <taxon>Acanthamoebidae</taxon>
        <taxon>Acanthamoeba</taxon>
    </lineage>
</organism>
<dbReference type="Gene3D" id="2.102.10.10">
    <property type="entry name" value="Rieske [2Fe-2S] iron-sulphur domain"/>
    <property type="match status" value="1"/>
</dbReference>
<dbReference type="GeneID" id="14912284"/>
<dbReference type="STRING" id="1257118.L8GHW3"/>
<dbReference type="InterPro" id="IPR001663">
    <property type="entry name" value="Rng_hydr_dOase-A"/>
</dbReference>
<evidence type="ECO:0000313" key="14">
    <source>
        <dbReference type="EMBL" id="ELR11781.1"/>
    </source>
</evidence>
<keyword evidence="15" id="KW-1185">Reference proteome</keyword>
<dbReference type="PRINTS" id="PR00090">
    <property type="entry name" value="RNGDIOXGNASE"/>
</dbReference>
<dbReference type="EC" id="1.14.15.7" evidence="5"/>